<proteinExistence type="predicted"/>
<evidence type="ECO:0000259" key="1">
    <source>
        <dbReference type="Pfam" id="PF00567"/>
    </source>
</evidence>
<evidence type="ECO:0000313" key="2">
    <source>
        <dbReference type="Proteomes" id="UP000095283"/>
    </source>
</evidence>
<name>A0A1I7XE66_HETBA</name>
<dbReference type="InterPro" id="IPR002999">
    <property type="entry name" value="Tudor"/>
</dbReference>
<reference evidence="3" key="1">
    <citation type="submission" date="2016-11" db="UniProtKB">
        <authorList>
            <consortium name="WormBaseParasite"/>
        </authorList>
    </citation>
    <scope>IDENTIFICATION</scope>
</reference>
<feature type="domain" description="Tudor" evidence="1">
    <location>
        <begin position="97"/>
        <end position="161"/>
    </location>
</feature>
<dbReference type="SUPFAM" id="SSF63748">
    <property type="entry name" value="Tudor/PWWP/MBT"/>
    <property type="match status" value="1"/>
</dbReference>
<sequence>MYIGDVPAGRPSSPIFMEANGVGNVKHPEMRRNGERDNFVHINRIPLIRTAVVSYLHADSPSCIWVRLTNHITDQLTVREPYDLDGVNIKDDVQVYDYFMAPIDNRLFGRCRILKIRNEVPRRMQVIFIDEGTTVWLSPDCLAKMDRDLFFHPWQAIAVSLCGVEMKREIKRDGHVPHEWTEEECIEFRQVIAEFKLLKTKTVKSSVVRNDYREPIKACSLRNGCIFHLSQSQLLFIKVELFGLRNEQDKDGVSISCLLAARTLGRLIPRRIINAALFKPDITPDYETLNDDDIPPFRRLFPSNWLRATSPKNGAANKVSEWDQWSPKDVVIPPLDIEWLDNNGYCDENSEYFVNVEGAHTISPYEFYARPVRRERVAVNGEENQIEADTKSMLSANNDLREKADVLDTFYSLEENRSALDKKEVFVRVFII</sequence>
<accession>A0A1I7XE66</accession>
<evidence type="ECO:0000313" key="3">
    <source>
        <dbReference type="WBParaSite" id="Hba_15753"/>
    </source>
</evidence>
<dbReference type="GO" id="GO:0005737">
    <property type="term" value="C:cytoplasm"/>
    <property type="evidence" value="ECO:0007669"/>
    <property type="project" value="UniProtKB-ARBA"/>
</dbReference>
<dbReference type="WBParaSite" id="Hba_15753">
    <property type="protein sequence ID" value="Hba_15753"/>
    <property type="gene ID" value="Hba_15753"/>
</dbReference>
<keyword evidence="2" id="KW-1185">Reference proteome</keyword>
<protein>
    <submittedName>
        <fullName evidence="3">Tudor domain-containing protein</fullName>
    </submittedName>
</protein>
<dbReference type="AlphaFoldDB" id="A0A1I7XE66"/>
<dbReference type="InterPro" id="IPR035437">
    <property type="entry name" value="SNase_OB-fold_sf"/>
</dbReference>
<dbReference type="Gene3D" id="2.40.50.90">
    <property type="match status" value="1"/>
</dbReference>
<dbReference type="Proteomes" id="UP000095283">
    <property type="component" value="Unplaced"/>
</dbReference>
<organism evidence="2 3">
    <name type="scientific">Heterorhabditis bacteriophora</name>
    <name type="common">Entomopathogenic nematode worm</name>
    <dbReference type="NCBI Taxonomy" id="37862"/>
    <lineage>
        <taxon>Eukaryota</taxon>
        <taxon>Metazoa</taxon>
        <taxon>Ecdysozoa</taxon>
        <taxon>Nematoda</taxon>
        <taxon>Chromadorea</taxon>
        <taxon>Rhabditida</taxon>
        <taxon>Rhabditina</taxon>
        <taxon>Rhabditomorpha</taxon>
        <taxon>Strongyloidea</taxon>
        <taxon>Heterorhabditidae</taxon>
        <taxon>Heterorhabditis</taxon>
    </lineage>
</organism>
<dbReference type="Gene3D" id="2.30.30.140">
    <property type="match status" value="1"/>
</dbReference>
<dbReference type="Pfam" id="PF00567">
    <property type="entry name" value="TUDOR"/>
    <property type="match status" value="1"/>
</dbReference>